<dbReference type="AlphaFoldDB" id="A0A382VBE6"/>
<name>A0A382VBE6_9ZZZZ</name>
<protein>
    <recommendedName>
        <fullName evidence="2">GTPase HflX N-terminal domain-containing protein</fullName>
    </recommendedName>
</protein>
<gene>
    <name evidence="1" type="ORF">METZ01_LOCUS396706</name>
</gene>
<evidence type="ECO:0008006" key="2">
    <source>
        <dbReference type="Google" id="ProtNLM"/>
    </source>
</evidence>
<reference evidence="1" key="1">
    <citation type="submission" date="2018-05" db="EMBL/GenBank/DDBJ databases">
        <authorList>
            <person name="Lanie J.A."/>
            <person name="Ng W.-L."/>
            <person name="Kazmierczak K.M."/>
            <person name="Andrzejewski T.M."/>
            <person name="Davidsen T.M."/>
            <person name="Wayne K.J."/>
            <person name="Tettelin H."/>
            <person name="Glass J.I."/>
            <person name="Rusch D."/>
            <person name="Podicherti R."/>
            <person name="Tsui H.-C.T."/>
            <person name="Winkler M.E."/>
        </authorList>
    </citation>
    <scope>NUCLEOTIDE SEQUENCE</scope>
</reference>
<accession>A0A382VBE6</accession>
<proteinExistence type="predicted"/>
<organism evidence="1">
    <name type="scientific">marine metagenome</name>
    <dbReference type="NCBI Taxonomy" id="408172"/>
    <lineage>
        <taxon>unclassified sequences</taxon>
        <taxon>metagenomes</taxon>
        <taxon>ecological metagenomes</taxon>
    </lineage>
</organism>
<dbReference type="EMBL" id="UINC01150677">
    <property type="protein sequence ID" value="SVD43852.1"/>
    <property type="molecule type" value="Genomic_DNA"/>
</dbReference>
<evidence type="ECO:0000313" key="1">
    <source>
        <dbReference type="EMBL" id="SVD43852.1"/>
    </source>
</evidence>
<sequence length="54" mass="6132">MKSTKKTVYRERAWLVATVPPRTNLRHTEPLAELESLVETAGARIIGQTIQKLE</sequence>
<feature type="non-terminal residue" evidence="1">
    <location>
        <position position="54"/>
    </location>
</feature>